<dbReference type="SUPFAM" id="SSF50630">
    <property type="entry name" value="Acid proteases"/>
    <property type="match status" value="1"/>
</dbReference>
<accession>A0ABP0KB74</accession>
<dbReference type="InterPro" id="IPR021109">
    <property type="entry name" value="Peptidase_aspartic_dom_sf"/>
</dbReference>
<evidence type="ECO:0000313" key="7">
    <source>
        <dbReference type="EMBL" id="CAK9024057.1"/>
    </source>
</evidence>
<dbReference type="PANTHER" id="PTHR47966">
    <property type="entry name" value="BETA-SITE APP-CLEAVING ENZYME, ISOFORM A-RELATED"/>
    <property type="match status" value="1"/>
</dbReference>
<feature type="domain" description="Peptidase A1" evidence="6">
    <location>
        <begin position="235"/>
        <end position="562"/>
    </location>
</feature>
<feature type="region of interest" description="Disordered" evidence="5">
    <location>
        <begin position="36"/>
        <end position="61"/>
    </location>
</feature>
<gene>
    <name evidence="7" type="ORF">CCMP2556_LOCUS15468</name>
</gene>
<dbReference type="EMBL" id="CAXAMN010008113">
    <property type="protein sequence ID" value="CAK9024057.1"/>
    <property type="molecule type" value="Genomic_DNA"/>
</dbReference>
<evidence type="ECO:0000313" key="8">
    <source>
        <dbReference type="Proteomes" id="UP001642484"/>
    </source>
</evidence>
<evidence type="ECO:0000256" key="2">
    <source>
        <dbReference type="ARBA" id="ARBA00022670"/>
    </source>
</evidence>
<name>A0ABP0KB74_9DINO</name>
<dbReference type="PANTHER" id="PTHR47966:SF51">
    <property type="entry name" value="BETA-SITE APP-CLEAVING ENZYME, ISOFORM A-RELATED"/>
    <property type="match status" value="1"/>
</dbReference>
<dbReference type="CDD" id="cd05471">
    <property type="entry name" value="pepsin_like"/>
    <property type="match status" value="1"/>
</dbReference>
<dbReference type="InterPro" id="IPR034164">
    <property type="entry name" value="Pepsin-like_dom"/>
</dbReference>
<feature type="compositionally biased region" description="Basic and acidic residues" evidence="5">
    <location>
        <begin position="49"/>
        <end position="61"/>
    </location>
</feature>
<reference evidence="7 8" key="1">
    <citation type="submission" date="2024-02" db="EMBL/GenBank/DDBJ databases">
        <authorList>
            <person name="Chen Y."/>
            <person name="Shah S."/>
            <person name="Dougan E. K."/>
            <person name="Thang M."/>
            <person name="Chan C."/>
        </authorList>
    </citation>
    <scope>NUCLEOTIDE SEQUENCE [LARGE SCALE GENOMIC DNA]</scope>
</reference>
<dbReference type="InterPro" id="IPR033121">
    <property type="entry name" value="PEPTIDASE_A1"/>
</dbReference>
<dbReference type="Gene3D" id="2.40.70.10">
    <property type="entry name" value="Acid Proteases"/>
    <property type="match status" value="2"/>
</dbReference>
<comment type="similarity">
    <text evidence="1">Belongs to the peptidase A1 family.</text>
</comment>
<dbReference type="Pfam" id="PF00026">
    <property type="entry name" value="Asp"/>
    <property type="match status" value="1"/>
</dbReference>
<dbReference type="InterPro" id="IPR001461">
    <property type="entry name" value="Aspartic_peptidase_A1"/>
</dbReference>
<dbReference type="Proteomes" id="UP001642484">
    <property type="component" value="Unassembled WGS sequence"/>
</dbReference>
<organism evidence="7 8">
    <name type="scientific">Durusdinium trenchii</name>
    <dbReference type="NCBI Taxonomy" id="1381693"/>
    <lineage>
        <taxon>Eukaryota</taxon>
        <taxon>Sar</taxon>
        <taxon>Alveolata</taxon>
        <taxon>Dinophyceae</taxon>
        <taxon>Suessiales</taxon>
        <taxon>Symbiodiniaceae</taxon>
        <taxon>Durusdinium</taxon>
    </lineage>
</organism>
<evidence type="ECO:0000256" key="1">
    <source>
        <dbReference type="ARBA" id="ARBA00007447"/>
    </source>
</evidence>
<evidence type="ECO:0000259" key="6">
    <source>
        <dbReference type="PROSITE" id="PS51767"/>
    </source>
</evidence>
<evidence type="ECO:0000256" key="4">
    <source>
        <dbReference type="ARBA" id="ARBA00022801"/>
    </source>
</evidence>
<dbReference type="PROSITE" id="PS51767">
    <property type="entry name" value="PEPTIDASE_A1"/>
    <property type="match status" value="1"/>
</dbReference>
<protein>
    <recommendedName>
        <fullName evidence="6">Peptidase A1 domain-containing protein</fullName>
    </recommendedName>
</protein>
<proteinExistence type="inferred from homology"/>
<sequence>MSQWWRARKAPCELRMWCGLEVESGWLLVQGGKGLHKEDPSNSWANRHASPDRQRNNDHGPRLVDSVTVWHHVAVIHRSACMTQPEWTIEMDRDAMLESFDATKAHELLRSTLPESGHSVVVAMRPKGGKAARAYDSRDDKQVIWPQGWLTVFDGVHHEPLAAALFGAMGFVRFRSHVGAGIVLVHPLRIALNDPWIAGGEALTEVTARQLKLDSHPRRTRCMWNVLGNYDNVQYHVQIEIGAACPSYGRQQFKVRTKWDVIHVRIGNRITFRYGDGTVANGGAFLKRLTWALFFPREKIKKTSECSFYDTVRIGDLEVQRQLLIQVDDMESDTHMKSDGILGLAHHYASDRSLRGETFVSTLFREHPHLPAQFSFYLTGRGSSDAKSQLVFGDPDLGTHSKETSFRYGKGQYMSTTDLWLTSVWSIGWSDTGVEVTFPDRGTLGAPALIDSGSSLLVIEPTVYDRLISELRWRFTNCHSLPEQQILSCDCPPANDLSRIPQLVINVIDEHVRDKQFSLCMSPDEFILESVDPLTGRTSCVPSIQRGSDSQPVPLIFGMTCA</sequence>
<keyword evidence="4" id="KW-0378">Hydrolase</keyword>
<evidence type="ECO:0000256" key="3">
    <source>
        <dbReference type="ARBA" id="ARBA00022750"/>
    </source>
</evidence>
<keyword evidence="3" id="KW-0064">Aspartyl protease</keyword>
<evidence type="ECO:0000256" key="5">
    <source>
        <dbReference type="SAM" id="MobiDB-lite"/>
    </source>
</evidence>
<keyword evidence="8" id="KW-1185">Reference proteome</keyword>
<comment type="caution">
    <text evidence="7">The sequence shown here is derived from an EMBL/GenBank/DDBJ whole genome shotgun (WGS) entry which is preliminary data.</text>
</comment>
<keyword evidence="2" id="KW-0645">Protease</keyword>